<evidence type="ECO:0000313" key="11">
    <source>
        <dbReference type="Proteomes" id="UP000092401"/>
    </source>
</evidence>
<comment type="caution">
    <text evidence="7">The sequence shown here is derived from an EMBL/GenBank/DDBJ whole genome shotgun (WGS) entry which is preliminary data.</text>
</comment>
<evidence type="ECO:0000256" key="2">
    <source>
        <dbReference type="ARBA" id="ARBA00022730"/>
    </source>
</evidence>
<dbReference type="Proteomes" id="UP000091929">
    <property type="component" value="Unassembled WGS sequence"/>
</dbReference>
<protein>
    <recommendedName>
        <fullName evidence="6">Large ribosomal subunit protein uL18</fullName>
    </recommendedName>
</protein>
<dbReference type="Pfam" id="PF17144">
    <property type="entry name" value="Ribosomal_L5e"/>
    <property type="match status" value="1"/>
</dbReference>
<dbReference type="Gene3D" id="3.30.420.100">
    <property type="match status" value="1"/>
</dbReference>
<dbReference type="InterPro" id="IPR057267">
    <property type="entry name" value="Rbsml_uL18_arch"/>
</dbReference>
<dbReference type="Proteomes" id="UP000092401">
    <property type="component" value="Unassembled WGS sequence"/>
</dbReference>
<evidence type="ECO:0000256" key="3">
    <source>
        <dbReference type="ARBA" id="ARBA00022884"/>
    </source>
</evidence>
<evidence type="ECO:0000256" key="5">
    <source>
        <dbReference type="ARBA" id="ARBA00023274"/>
    </source>
</evidence>
<dbReference type="PATRIC" id="fig|1706436.3.peg.1341"/>
<dbReference type="HAMAP" id="MF_01337_A">
    <property type="entry name" value="Ribosomal_uL18_A"/>
    <property type="match status" value="1"/>
</dbReference>
<dbReference type="CDD" id="cd00432">
    <property type="entry name" value="Ribosomal_L18_L5e"/>
    <property type="match status" value="1"/>
</dbReference>
<dbReference type="GO" id="GO:0022625">
    <property type="term" value="C:cytosolic large ribosomal subunit"/>
    <property type="evidence" value="ECO:0007669"/>
    <property type="project" value="TreeGrafter"/>
</dbReference>
<evidence type="ECO:0000256" key="6">
    <source>
        <dbReference type="HAMAP-Rule" id="MF_01337"/>
    </source>
</evidence>
<proteinExistence type="inferred from homology"/>
<dbReference type="PATRIC" id="fig|1706437.3.peg.1459"/>
<evidence type="ECO:0000313" key="9">
    <source>
        <dbReference type="EMBL" id="KYC49525.1"/>
    </source>
</evidence>
<dbReference type="GO" id="GO:0008097">
    <property type="term" value="F:5S rRNA binding"/>
    <property type="evidence" value="ECO:0007669"/>
    <property type="project" value="InterPro"/>
</dbReference>
<dbReference type="PANTHER" id="PTHR23410">
    <property type="entry name" value="RIBOSOMAL PROTEIN L5-RELATED"/>
    <property type="match status" value="1"/>
</dbReference>
<gene>
    <name evidence="6" type="primary">rpl18</name>
    <name evidence="7" type="ORF">APG10_01320</name>
    <name evidence="8" type="ORF">APG11_01452</name>
    <name evidence="9" type="ORF">APG12_01425</name>
</gene>
<dbReference type="GO" id="GO:0003735">
    <property type="term" value="F:structural constituent of ribosome"/>
    <property type="evidence" value="ECO:0007669"/>
    <property type="project" value="InterPro"/>
</dbReference>
<reference evidence="10 11" key="1">
    <citation type="journal article" date="2016" name="ISME J.">
        <title>Chasing the elusive Euryarchaeota class WSA2: genomes reveal a uniquely fastidious methyl-reducing methanogen.</title>
        <authorList>
            <person name="Nobu M.K."/>
            <person name="Narihiro T."/>
            <person name="Kuroda K."/>
            <person name="Mei R."/>
            <person name="Liu W.T."/>
        </authorList>
    </citation>
    <scope>NUCLEOTIDE SEQUENCE [LARGE SCALE GENOMIC DNA]</scope>
    <source>
        <strain evidence="7">B03fssc0709_Meth_Bin005</strain>
        <strain evidence="8">B15fssc0709_Meth_Bin003</strain>
        <strain evidence="9">BMIXfssc0709_Meth_Bin006</strain>
    </source>
</reference>
<dbReference type="GO" id="GO:0006412">
    <property type="term" value="P:translation"/>
    <property type="evidence" value="ECO:0007669"/>
    <property type="project" value="UniProtKB-UniRule"/>
</dbReference>
<evidence type="ECO:0000256" key="4">
    <source>
        <dbReference type="ARBA" id="ARBA00022980"/>
    </source>
</evidence>
<dbReference type="EMBL" id="LNGF01000034">
    <property type="protein sequence ID" value="KYC47077.1"/>
    <property type="molecule type" value="Genomic_DNA"/>
</dbReference>
<dbReference type="PANTHER" id="PTHR23410:SF12">
    <property type="entry name" value="LARGE RIBOSOMAL SUBUNIT PROTEIN UL18"/>
    <property type="match status" value="1"/>
</dbReference>
<comment type="function">
    <text evidence="6">This is one of the proteins that bind and probably mediate the attachment of the 5S RNA into the large ribosomal subunit, where it forms part of the central protuberance.</text>
</comment>
<evidence type="ECO:0000256" key="1">
    <source>
        <dbReference type="ARBA" id="ARBA00007116"/>
    </source>
</evidence>
<organism evidence="7 11">
    <name type="scientific">Candidatus Methanofastidiosum methylothiophilum</name>
    <dbReference type="NCBI Taxonomy" id="1705564"/>
    <lineage>
        <taxon>Archaea</taxon>
        <taxon>Methanobacteriati</taxon>
        <taxon>Methanobacteriota</taxon>
        <taxon>Stenosarchaea group</taxon>
        <taxon>Candidatus Methanofastidiosia</taxon>
        <taxon>Candidatus Methanofastidiosales</taxon>
        <taxon>Candidatus Methanofastidiosaceae</taxon>
        <taxon>Candidatus Methanofastidiosum</taxon>
    </lineage>
</organism>
<comment type="similarity">
    <text evidence="1 6">Belongs to the universal ribosomal protein uL18 family.</text>
</comment>
<evidence type="ECO:0000313" key="8">
    <source>
        <dbReference type="EMBL" id="KYC47077.1"/>
    </source>
</evidence>
<dbReference type="AlphaFoldDB" id="A0A150IIX4"/>
<sequence>MATGPRSRVPFKRRRDGKTNYKRRQALVKSGKSRVVIRKSLNNILVQIVSSTFEGDKTLATAFSKELRGMGWTFHCGNTPAAYLTGYLCGKRAKKITDEFILDIGLQRSIKGGRSYAALKGFIDAGCNVNVDESIFPSEERLKGEDISSYYEGLDGSLKEKIFSNYIKNKTDPSKMPGMFEEIKSKIDKL</sequence>
<dbReference type="InterPro" id="IPR005485">
    <property type="entry name" value="Rbsml_uL18_euk_arch"/>
</dbReference>
<dbReference type="GO" id="GO:0000027">
    <property type="term" value="P:ribosomal large subunit assembly"/>
    <property type="evidence" value="ECO:0007669"/>
    <property type="project" value="TreeGrafter"/>
</dbReference>
<accession>A0A150IIX4</accession>
<dbReference type="InterPro" id="IPR057268">
    <property type="entry name" value="Ribosomal_L18"/>
</dbReference>
<dbReference type="EMBL" id="LNJC01000033">
    <property type="protein sequence ID" value="KYC49525.1"/>
    <property type="molecule type" value="Genomic_DNA"/>
</dbReference>
<keyword evidence="4 6" id="KW-0689">Ribosomal protein</keyword>
<accession>A0A150IQ35</accession>
<name>A0A150IIX4_9EURY</name>
<comment type="subunit">
    <text evidence="6">Part of the 50S ribosomal subunit. Contacts the 5S and 23S rRNAs.</text>
</comment>
<dbReference type="NCBIfam" id="NF006342">
    <property type="entry name" value="PRK08569.1"/>
    <property type="match status" value="1"/>
</dbReference>
<evidence type="ECO:0000313" key="7">
    <source>
        <dbReference type="EMBL" id="KYC44919.1"/>
    </source>
</evidence>
<keyword evidence="3 6" id="KW-0694">RNA-binding</keyword>
<accession>A0A150IXB2</accession>
<dbReference type="Proteomes" id="UP000092403">
    <property type="component" value="Unassembled WGS sequence"/>
</dbReference>
<dbReference type="EMBL" id="LNGE01000037">
    <property type="protein sequence ID" value="KYC44919.1"/>
    <property type="molecule type" value="Genomic_DNA"/>
</dbReference>
<evidence type="ECO:0000313" key="10">
    <source>
        <dbReference type="Proteomes" id="UP000091929"/>
    </source>
</evidence>
<dbReference type="SUPFAM" id="SSF53137">
    <property type="entry name" value="Translational machinery components"/>
    <property type="match status" value="1"/>
</dbReference>
<dbReference type="PATRIC" id="fig|1706438.3.peg.1432"/>
<keyword evidence="5 6" id="KW-0687">Ribonucleoprotein</keyword>
<keyword evidence="2 6" id="KW-0699">rRNA-binding</keyword>